<reference evidence="3" key="2">
    <citation type="journal article" date="2023" name="Microbiol Resour">
        <title>Decontamination and Annotation of the Draft Genome Sequence of the Oomycete Lagenidium giganteum ARSEF 373.</title>
        <authorList>
            <person name="Morgan W.R."/>
            <person name="Tartar A."/>
        </authorList>
    </citation>
    <scope>NUCLEOTIDE SEQUENCE</scope>
    <source>
        <strain evidence="3">ARSEF 373</strain>
    </source>
</reference>
<sequence length="497" mass="52944">MSATVAQYPHVARTRFGDDVSHAKKIGAQVRSPSVTVAPGRSSLKPLSYTATEDASSDKKTTEPVEEERIALVLDMDECLVHSKFQNEVEYRQAENRPTDIRTYEDSFEIVMDDGERAIVNKRPGLDRFLEEANKHFDLYVFTAGLEAYGKPILDVLDPKGTLFAGRFFRESCQLRKGMFLKDLRVVRRDLSRVILVDNNPVSFLTQPSNGIPVPSFYDDAADRTLESLTKVLSSLRDLDDVPSVPITEIRTRKWTKQVKTVGHLTLLKWHPTAALQQGAFKKTKGRRRGMGEVGRMTRSVRQHLDAPLDIFAEIPAPPPRTSHRSSAAATAAAAAAAAAATTAVTPPAVAPTPSPIERAAPVATAATPVAAAPSILPTAAPSEPAAPSVNAAQSVPSVVAPTETTQELLPQLPVVVSPMSKTAPSTTSATPEAGAMAISPATASAQPTEEDSDDGSDSSSSDDGNDSANTASPHPSPSPAPSPASSQMFSRSPSPT</sequence>
<dbReference type="InterPro" id="IPR004274">
    <property type="entry name" value="FCP1_dom"/>
</dbReference>
<feature type="compositionally biased region" description="Low complexity" evidence="1">
    <location>
        <begin position="458"/>
        <end position="474"/>
    </location>
</feature>
<dbReference type="PANTHER" id="PTHR12210">
    <property type="entry name" value="DULLARD PROTEIN PHOSPHATASE"/>
    <property type="match status" value="1"/>
</dbReference>
<dbReference type="InterPro" id="IPR036412">
    <property type="entry name" value="HAD-like_sf"/>
</dbReference>
<feature type="compositionally biased region" description="Low complexity" evidence="1">
    <location>
        <begin position="419"/>
        <end position="436"/>
    </location>
</feature>
<dbReference type="SUPFAM" id="SSF56784">
    <property type="entry name" value="HAD-like"/>
    <property type="match status" value="1"/>
</dbReference>
<organism evidence="3 4">
    <name type="scientific">Lagenidium giganteum</name>
    <dbReference type="NCBI Taxonomy" id="4803"/>
    <lineage>
        <taxon>Eukaryota</taxon>
        <taxon>Sar</taxon>
        <taxon>Stramenopiles</taxon>
        <taxon>Oomycota</taxon>
        <taxon>Peronosporomycetes</taxon>
        <taxon>Pythiales</taxon>
        <taxon>Pythiaceae</taxon>
    </lineage>
</organism>
<dbReference type="InterPro" id="IPR011948">
    <property type="entry name" value="Dullard_phosphatase"/>
</dbReference>
<gene>
    <name evidence="3" type="ORF">N0F65_009957</name>
</gene>
<feature type="domain" description="FCP1 homology" evidence="2">
    <location>
        <begin position="65"/>
        <end position="236"/>
    </location>
</feature>
<accession>A0AAV2YW50</accession>
<dbReference type="InterPro" id="IPR023214">
    <property type="entry name" value="HAD_sf"/>
</dbReference>
<comment type="caution">
    <text evidence="3">The sequence shown here is derived from an EMBL/GenBank/DDBJ whole genome shotgun (WGS) entry which is preliminary data.</text>
</comment>
<dbReference type="FunFam" id="3.40.50.1000:FF:000237">
    <property type="entry name" value="Putative nuclear LIM factor interactor-interacting protein hyphal form"/>
    <property type="match status" value="1"/>
</dbReference>
<dbReference type="CDD" id="cd07521">
    <property type="entry name" value="HAD_FCP1-like"/>
    <property type="match status" value="1"/>
</dbReference>
<dbReference type="SMART" id="SM00577">
    <property type="entry name" value="CPDc"/>
    <property type="match status" value="1"/>
</dbReference>
<dbReference type="Pfam" id="PF03031">
    <property type="entry name" value="NIF"/>
    <property type="match status" value="1"/>
</dbReference>
<feature type="region of interest" description="Disordered" evidence="1">
    <location>
        <begin position="30"/>
        <end position="64"/>
    </location>
</feature>
<proteinExistence type="predicted"/>
<dbReference type="AlphaFoldDB" id="A0AAV2YW50"/>
<reference evidence="3" key="1">
    <citation type="submission" date="2022-11" db="EMBL/GenBank/DDBJ databases">
        <authorList>
            <person name="Morgan W.R."/>
            <person name="Tartar A."/>
        </authorList>
    </citation>
    <scope>NUCLEOTIDE SEQUENCE</scope>
    <source>
        <strain evidence="3">ARSEF 373</strain>
    </source>
</reference>
<feature type="compositionally biased region" description="Polar residues" evidence="1">
    <location>
        <begin position="488"/>
        <end position="497"/>
    </location>
</feature>
<keyword evidence="4" id="KW-1185">Reference proteome</keyword>
<dbReference type="Gene3D" id="3.40.50.1000">
    <property type="entry name" value="HAD superfamily/HAD-like"/>
    <property type="match status" value="1"/>
</dbReference>
<name>A0AAV2YW50_9STRA</name>
<dbReference type="Proteomes" id="UP001146120">
    <property type="component" value="Unassembled WGS sequence"/>
</dbReference>
<evidence type="ECO:0000313" key="3">
    <source>
        <dbReference type="EMBL" id="DAZ97474.1"/>
    </source>
</evidence>
<evidence type="ECO:0000259" key="2">
    <source>
        <dbReference type="PROSITE" id="PS50969"/>
    </source>
</evidence>
<dbReference type="InterPro" id="IPR050365">
    <property type="entry name" value="TIM50"/>
</dbReference>
<feature type="region of interest" description="Disordered" evidence="1">
    <location>
        <begin position="419"/>
        <end position="497"/>
    </location>
</feature>
<evidence type="ECO:0000313" key="4">
    <source>
        <dbReference type="Proteomes" id="UP001146120"/>
    </source>
</evidence>
<dbReference type="PROSITE" id="PS50969">
    <property type="entry name" value="FCP1"/>
    <property type="match status" value="1"/>
</dbReference>
<dbReference type="EMBL" id="DAKRPA010000134">
    <property type="protein sequence ID" value="DAZ97474.1"/>
    <property type="molecule type" value="Genomic_DNA"/>
</dbReference>
<dbReference type="NCBIfam" id="TIGR02251">
    <property type="entry name" value="HIF-SF_euk"/>
    <property type="match status" value="1"/>
</dbReference>
<protein>
    <recommendedName>
        <fullName evidence="2">FCP1 homology domain-containing protein</fullName>
    </recommendedName>
</protein>
<evidence type="ECO:0000256" key="1">
    <source>
        <dbReference type="SAM" id="MobiDB-lite"/>
    </source>
</evidence>
<dbReference type="GO" id="GO:0016791">
    <property type="term" value="F:phosphatase activity"/>
    <property type="evidence" value="ECO:0007669"/>
    <property type="project" value="InterPro"/>
</dbReference>